<feature type="compositionally biased region" description="Basic and acidic residues" evidence="1">
    <location>
        <begin position="80"/>
        <end position="99"/>
    </location>
</feature>
<accession>A0A9N9ZNZ0</accession>
<dbReference type="GO" id="GO:0009116">
    <property type="term" value="P:nucleoside metabolic process"/>
    <property type="evidence" value="ECO:0007669"/>
    <property type="project" value="InterPro"/>
</dbReference>
<comment type="caution">
    <text evidence="2">The sequence shown here is derived from an EMBL/GenBank/DDBJ whole genome shotgun (WGS) entry which is preliminary data.</text>
</comment>
<evidence type="ECO:0000313" key="3">
    <source>
        <dbReference type="Proteomes" id="UP000775872"/>
    </source>
</evidence>
<proteinExistence type="predicted"/>
<dbReference type="EMBL" id="CABFOC020000091">
    <property type="protein sequence ID" value="CAH0059104.1"/>
    <property type="molecule type" value="Genomic_DNA"/>
</dbReference>
<evidence type="ECO:0008006" key="4">
    <source>
        <dbReference type="Google" id="ProtNLM"/>
    </source>
</evidence>
<dbReference type="Proteomes" id="UP000775872">
    <property type="component" value="Unassembled WGS sequence"/>
</dbReference>
<feature type="region of interest" description="Disordered" evidence="1">
    <location>
        <begin position="79"/>
        <end position="118"/>
    </location>
</feature>
<protein>
    <recommendedName>
        <fullName evidence="4">Nucleoside phosphorylase domain-containing protein</fullName>
    </recommendedName>
</protein>
<dbReference type="GO" id="GO:0003824">
    <property type="term" value="F:catalytic activity"/>
    <property type="evidence" value="ECO:0007669"/>
    <property type="project" value="InterPro"/>
</dbReference>
<reference evidence="2" key="1">
    <citation type="submission" date="2021-10" db="EMBL/GenBank/DDBJ databases">
        <authorList>
            <person name="Piombo E."/>
        </authorList>
    </citation>
    <scope>NUCLEOTIDE SEQUENCE</scope>
</reference>
<gene>
    <name evidence="2" type="ORF">CSOL1703_00008137</name>
</gene>
<dbReference type="AlphaFoldDB" id="A0A9N9ZNZ0"/>
<evidence type="ECO:0000256" key="1">
    <source>
        <dbReference type="SAM" id="MobiDB-lite"/>
    </source>
</evidence>
<dbReference type="InterPro" id="IPR035994">
    <property type="entry name" value="Nucleoside_phosphorylase_sf"/>
</dbReference>
<dbReference type="Gene3D" id="3.40.50.1580">
    <property type="entry name" value="Nucleoside phosphorylase domain"/>
    <property type="match status" value="1"/>
</dbReference>
<organism evidence="2 3">
    <name type="scientific">Clonostachys solani</name>
    <dbReference type="NCBI Taxonomy" id="160281"/>
    <lineage>
        <taxon>Eukaryota</taxon>
        <taxon>Fungi</taxon>
        <taxon>Dikarya</taxon>
        <taxon>Ascomycota</taxon>
        <taxon>Pezizomycotina</taxon>
        <taxon>Sordariomycetes</taxon>
        <taxon>Hypocreomycetidae</taxon>
        <taxon>Hypocreales</taxon>
        <taxon>Bionectriaceae</taxon>
        <taxon>Clonostachys</taxon>
    </lineage>
</organism>
<sequence>MTQSFRSVRIGLMVGIAGGAPTSKNDIHLGDVAVSAPRNDKAAVLHGCRYQDNAVAEIRGRQANVDEIKAIFSAAAAIAPEEKQEKQEEDKKGQGKKEESEDVAGDLKQNLQIPFRYA</sequence>
<dbReference type="OrthoDB" id="4961234at2759"/>
<name>A0A9N9ZNZ0_9HYPO</name>
<keyword evidence="3" id="KW-1185">Reference proteome</keyword>
<evidence type="ECO:0000313" key="2">
    <source>
        <dbReference type="EMBL" id="CAH0059104.1"/>
    </source>
</evidence>